<dbReference type="EMBL" id="LJZX01000002">
    <property type="protein sequence ID" value="PKQ82580.1"/>
    <property type="molecule type" value="Genomic_DNA"/>
</dbReference>
<sequence>MLKSISCEKIVETTLIFKSSLNSVVGADDAHNSIGKSSILMLIDFAFGGDDFPTKCDDVIKNIGDFDVGMVFEFDKKYSFIRNTGTSNDIYHLEEQSVLSIEDFRSFLQKKYNIDKYALSFRECVSGFYRIYQRDNYNDKRPLDNFHKEGWVSIRKRILKLFNEYSTIEKLEQNKKSETEHKNDIKGTFNTGAITKINKRIFKQNEDKILEFRALIANIKKSLETNVTDIKSLISKENSALKRNKDSLIDMRIKLETSLSRIEDSLSKTALKNSKNFVQLVEFFPEIDKERLSQVDSFHNGISKIMRNQLNEEKRSLIENINDINKETQAIDKKLLEIVNSKEESVYMLEKLIELDRLEKSLTQQNNFWEKDEDVKERIRMINLDIKNSLIDSIDKIQKTINEGLSKYINKIYLENPINPVIHILDNDYKFDRGDDRGTGKGFANMISLDLTFLEKTCLPNIIHDSLLFKNMDVTSIENLISTYSDFDKQIFISIDEASKYERKTQEKIKSSQFLKLDKNRVAFGVKWKNKSI</sequence>
<feature type="domain" description="DUF2326" evidence="1">
    <location>
        <begin position="411"/>
        <end position="517"/>
    </location>
</feature>
<name>A0A2N3J7P8_AERSO</name>
<evidence type="ECO:0000313" key="3">
    <source>
        <dbReference type="Proteomes" id="UP000233526"/>
    </source>
</evidence>
<dbReference type="Gene3D" id="3.40.50.300">
    <property type="entry name" value="P-loop containing nucleotide triphosphate hydrolases"/>
    <property type="match status" value="1"/>
</dbReference>
<reference evidence="2 3" key="1">
    <citation type="journal article" date="2017" name="Front. Microbiol.">
        <title>Strong Genomic and Phenotypic Heterogeneity in the Aeromonas sobria Species Complex.</title>
        <authorList>
            <person name="Gauthier J."/>
            <person name="Vincent A.T."/>
            <person name="Charette S.J."/>
            <person name="Derome N."/>
        </authorList>
    </citation>
    <scope>NUCLEOTIDE SEQUENCE [LARGE SCALE GENOMIC DNA]</scope>
    <source>
        <strain evidence="2 3">JF2635</strain>
    </source>
</reference>
<dbReference type="Proteomes" id="UP000233526">
    <property type="component" value="Unassembled WGS sequence"/>
</dbReference>
<evidence type="ECO:0000313" key="2">
    <source>
        <dbReference type="EMBL" id="PKQ82580.1"/>
    </source>
</evidence>
<accession>A0A2N3J7P8</accession>
<organism evidence="2 3">
    <name type="scientific">Aeromonas sobria</name>
    <dbReference type="NCBI Taxonomy" id="646"/>
    <lineage>
        <taxon>Bacteria</taxon>
        <taxon>Pseudomonadati</taxon>
        <taxon>Pseudomonadota</taxon>
        <taxon>Gammaproteobacteria</taxon>
        <taxon>Aeromonadales</taxon>
        <taxon>Aeromonadaceae</taxon>
        <taxon>Aeromonas</taxon>
    </lineage>
</organism>
<dbReference type="RefSeq" id="WP_101315641.1">
    <property type="nucleotide sequence ID" value="NZ_CAWNSS010000002.1"/>
</dbReference>
<comment type="caution">
    <text evidence="2">The sequence shown here is derived from an EMBL/GenBank/DDBJ whole genome shotgun (WGS) entry which is preliminary data.</text>
</comment>
<protein>
    <recommendedName>
        <fullName evidence="1">DUF2326 domain-containing protein</fullName>
    </recommendedName>
</protein>
<dbReference type="AlphaFoldDB" id="A0A2N3J7P8"/>
<proteinExistence type="predicted"/>
<dbReference type="Pfam" id="PF10088">
    <property type="entry name" value="DUF2326"/>
    <property type="match status" value="1"/>
</dbReference>
<dbReference type="InterPro" id="IPR027417">
    <property type="entry name" value="P-loop_NTPase"/>
</dbReference>
<dbReference type="InterPro" id="IPR018760">
    <property type="entry name" value="DUF2326"/>
</dbReference>
<evidence type="ECO:0000259" key="1">
    <source>
        <dbReference type="Pfam" id="PF10088"/>
    </source>
</evidence>
<gene>
    <name evidence="2" type="ORF">AOX56_01710</name>
</gene>